<comment type="caution">
    <text evidence="4">The sequence shown here is derived from an EMBL/GenBank/DDBJ whole genome shotgun (WGS) entry which is preliminary data.</text>
</comment>
<gene>
    <name evidence="4" type="ORF">ACFSF0_04985</name>
</gene>
<dbReference type="EMBL" id="JBHUEJ010000012">
    <property type="protein sequence ID" value="MFD1709948.1"/>
    <property type="molecule type" value="Genomic_DNA"/>
</dbReference>
<sequence length="186" mass="19837">MSSPQPNLPLDMRPDHPPPAHPSRQTLMWETLVSAAIIAVGAAMAWGAVGIPSEAGYGGVGANFLPWVVAVALMVCGGVLLWHARTGGYREMEEVPGDERPDWIGFVWVSAGLLLNAALLPWLGFILGCALSYVLAVQGLKRAFGKPHNTWVVDALTGIAIAAPVYWLFGQFLAINLPGLTNTGWL</sequence>
<accession>A0ABW4KUG7</accession>
<reference evidence="5" key="1">
    <citation type="journal article" date="2019" name="Int. J. Syst. Evol. Microbiol.">
        <title>The Global Catalogue of Microorganisms (GCM) 10K type strain sequencing project: providing services to taxonomists for standard genome sequencing and annotation.</title>
        <authorList>
            <consortium name="The Broad Institute Genomics Platform"/>
            <consortium name="The Broad Institute Genome Sequencing Center for Infectious Disease"/>
            <person name="Wu L."/>
            <person name="Ma J."/>
        </authorList>
    </citation>
    <scope>NUCLEOTIDE SEQUENCE [LARGE SCALE GENOMIC DNA]</scope>
    <source>
        <strain evidence="5">LMG 29247</strain>
    </source>
</reference>
<evidence type="ECO:0000313" key="5">
    <source>
        <dbReference type="Proteomes" id="UP001597304"/>
    </source>
</evidence>
<protein>
    <submittedName>
        <fullName evidence="4">Tripartite tricarboxylate transporter TctB family protein</fullName>
    </submittedName>
</protein>
<dbReference type="InterPro" id="IPR009936">
    <property type="entry name" value="DUF1468"/>
</dbReference>
<dbReference type="RefSeq" id="WP_370512976.1">
    <property type="nucleotide sequence ID" value="NZ_JBHUEJ010000012.1"/>
</dbReference>
<feature type="transmembrane region" description="Helical" evidence="2">
    <location>
        <begin position="64"/>
        <end position="83"/>
    </location>
</feature>
<keyword evidence="2" id="KW-0812">Transmembrane</keyword>
<evidence type="ECO:0000259" key="3">
    <source>
        <dbReference type="Pfam" id="PF07331"/>
    </source>
</evidence>
<dbReference type="Pfam" id="PF07331">
    <property type="entry name" value="TctB"/>
    <property type="match status" value="1"/>
</dbReference>
<keyword evidence="2" id="KW-1133">Transmembrane helix</keyword>
<proteinExistence type="predicted"/>
<name>A0ABW4KUG7_9BURK</name>
<feature type="transmembrane region" description="Helical" evidence="2">
    <location>
        <begin position="148"/>
        <end position="169"/>
    </location>
</feature>
<evidence type="ECO:0000313" key="4">
    <source>
        <dbReference type="EMBL" id="MFD1709948.1"/>
    </source>
</evidence>
<dbReference type="Proteomes" id="UP001597304">
    <property type="component" value="Unassembled WGS sequence"/>
</dbReference>
<feature type="transmembrane region" description="Helical" evidence="2">
    <location>
        <begin position="103"/>
        <end position="136"/>
    </location>
</feature>
<evidence type="ECO:0000256" key="1">
    <source>
        <dbReference type="SAM" id="MobiDB-lite"/>
    </source>
</evidence>
<feature type="domain" description="DUF1468" evidence="3">
    <location>
        <begin position="33"/>
        <end position="178"/>
    </location>
</feature>
<keyword evidence="2" id="KW-0472">Membrane</keyword>
<keyword evidence="5" id="KW-1185">Reference proteome</keyword>
<feature type="region of interest" description="Disordered" evidence="1">
    <location>
        <begin position="1"/>
        <end position="23"/>
    </location>
</feature>
<evidence type="ECO:0000256" key="2">
    <source>
        <dbReference type="SAM" id="Phobius"/>
    </source>
</evidence>
<feature type="transmembrane region" description="Helical" evidence="2">
    <location>
        <begin position="32"/>
        <end position="52"/>
    </location>
</feature>
<organism evidence="4 5">
    <name type="scientific">Ottowia flava</name>
    <dbReference type="NCBI Taxonomy" id="2675430"/>
    <lineage>
        <taxon>Bacteria</taxon>
        <taxon>Pseudomonadati</taxon>
        <taxon>Pseudomonadota</taxon>
        <taxon>Betaproteobacteria</taxon>
        <taxon>Burkholderiales</taxon>
        <taxon>Comamonadaceae</taxon>
        <taxon>Ottowia</taxon>
    </lineage>
</organism>